<accession>A0A3Q8CAL7</accession>
<dbReference type="SMART" id="SM00382">
    <property type="entry name" value="AAA"/>
    <property type="match status" value="1"/>
</dbReference>
<evidence type="ECO:0000256" key="7">
    <source>
        <dbReference type="ARBA" id="ARBA00023136"/>
    </source>
</evidence>
<dbReference type="KEGG" id="lhw:BSQ49_01690"/>
<feature type="domain" description="ABC transporter" evidence="9">
    <location>
        <begin position="5"/>
        <end position="246"/>
    </location>
</feature>
<dbReference type="InterPro" id="IPR027417">
    <property type="entry name" value="P-loop_NTPase"/>
</dbReference>
<comment type="subcellular location">
    <subcellularLocation>
        <location evidence="1 8">Cell membrane</location>
        <topology evidence="1 8">Peripheral membrane protein</topology>
    </subcellularLocation>
</comment>
<dbReference type="InterPro" id="IPR003439">
    <property type="entry name" value="ABC_transporter-like_ATP-bd"/>
</dbReference>
<dbReference type="GO" id="GO:0005524">
    <property type="term" value="F:ATP binding"/>
    <property type="evidence" value="ECO:0007669"/>
    <property type="project" value="UniProtKB-UniRule"/>
</dbReference>
<dbReference type="AlphaFoldDB" id="A0A3Q8CAL7"/>
<dbReference type="NCBIfam" id="NF010155">
    <property type="entry name" value="PRK13634.1"/>
    <property type="match status" value="1"/>
</dbReference>
<dbReference type="GO" id="GO:0043190">
    <property type="term" value="C:ATP-binding cassette (ABC) transporter complex"/>
    <property type="evidence" value="ECO:0007669"/>
    <property type="project" value="TreeGrafter"/>
</dbReference>
<comment type="function">
    <text evidence="8">ATP-binding (A) component of a common energy-coupling factor (ECF) ABC-transporter complex.</text>
</comment>
<keyword evidence="4 8" id="KW-0547">Nucleotide-binding</keyword>
<evidence type="ECO:0000256" key="5">
    <source>
        <dbReference type="ARBA" id="ARBA00022840"/>
    </source>
</evidence>
<comment type="similarity">
    <text evidence="8">Belongs to the ABC transporter superfamily. Energy-coupling factor EcfA family.</text>
</comment>
<dbReference type="PANTHER" id="PTHR43553:SF27">
    <property type="entry name" value="ENERGY-COUPLING FACTOR TRANSPORTER ATP-BINDING PROTEIN ECFA2"/>
    <property type="match status" value="1"/>
</dbReference>
<protein>
    <recommendedName>
        <fullName evidence="8">Energy-coupling factor transporter ATP-binding protein EcfA2</fullName>
        <ecNumber evidence="8">7.-.-.-</ecNumber>
    </recommendedName>
</protein>
<evidence type="ECO:0000259" key="9">
    <source>
        <dbReference type="PROSITE" id="PS50893"/>
    </source>
</evidence>
<reference evidence="10 11" key="1">
    <citation type="submission" date="2016-11" db="EMBL/GenBank/DDBJ databases">
        <title>Interaction between Lactobacillus species and yeast in water kefir.</title>
        <authorList>
            <person name="Behr J."/>
            <person name="Xu D."/>
            <person name="Vogel R.F."/>
        </authorList>
    </citation>
    <scope>NUCLEOTIDE SEQUENCE [LARGE SCALE GENOMIC DNA]</scope>
    <source>
        <strain evidence="10 11">TMW 1.1822</strain>
    </source>
</reference>
<dbReference type="InterPro" id="IPR003593">
    <property type="entry name" value="AAA+_ATPase"/>
</dbReference>
<evidence type="ECO:0000256" key="2">
    <source>
        <dbReference type="ARBA" id="ARBA00022448"/>
    </source>
</evidence>
<dbReference type="PROSITE" id="PS00211">
    <property type="entry name" value="ABC_TRANSPORTER_1"/>
    <property type="match status" value="1"/>
</dbReference>
<sequence length="291" mass="32059">MAIIFKAVNYTYQPNTPFEQQALSDVSVEIPSGSYTALIGHTGSGKSTFLQHLNGLLRPTSGEIQIGKQVINAETKNKQLGELRKHVGVVFQFPEAQLFEETVIKDIAFAPKNFGKTEEEAEVIARRMAHQVGLDDDLLVKSPFELSGGQMRRVAIAGILAMEPEVLVLDEPTAGLDPKGRLEMMRMFKRLKDEQNLTVILVTHQMDDVANYADNVIVLEEGKMIANGTPSEIFSQPDWLVAHHLALPKAGEFTLELEQKTGIKFSTLPLTEFSLAQKIASLLHGGDVNHG</sequence>
<dbReference type="GO" id="GO:0016887">
    <property type="term" value="F:ATP hydrolysis activity"/>
    <property type="evidence" value="ECO:0007669"/>
    <property type="project" value="InterPro"/>
</dbReference>
<dbReference type="GO" id="GO:0042626">
    <property type="term" value="F:ATPase-coupled transmembrane transporter activity"/>
    <property type="evidence" value="ECO:0007669"/>
    <property type="project" value="TreeGrafter"/>
</dbReference>
<dbReference type="PANTHER" id="PTHR43553">
    <property type="entry name" value="HEAVY METAL TRANSPORTER"/>
    <property type="match status" value="1"/>
</dbReference>
<dbReference type="Gene3D" id="3.40.50.300">
    <property type="entry name" value="P-loop containing nucleotide triphosphate hydrolases"/>
    <property type="match status" value="1"/>
</dbReference>
<evidence type="ECO:0000313" key="10">
    <source>
        <dbReference type="EMBL" id="AUJ30819.1"/>
    </source>
</evidence>
<comment type="subunit">
    <text evidence="8">Forms a stable energy-coupling factor (ECF) transporter complex composed of 2 membrane-embedded substrate-binding proteins (S component), 2 ATP-binding proteins (A component) and 2 transmembrane proteins (T component).</text>
</comment>
<evidence type="ECO:0000256" key="4">
    <source>
        <dbReference type="ARBA" id="ARBA00022741"/>
    </source>
</evidence>
<keyword evidence="7 8" id="KW-0472">Membrane</keyword>
<proteinExistence type="inferred from homology"/>
<dbReference type="SUPFAM" id="SSF52540">
    <property type="entry name" value="P-loop containing nucleoside triphosphate hydrolases"/>
    <property type="match status" value="1"/>
</dbReference>
<organism evidence="10 11">
    <name type="scientific">Liquorilactobacillus hordei</name>
    <dbReference type="NCBI Taxonomy" id="468911"/>
    <lineage>
        <taxon>Bacteria</taxon>
        <taxon>Bacillati</taxon>
        <taxon>Bacillota</taxon>
        <taxon>Bacilli</taxon>
        <taxon>Lactobacillales</taxon>
        <taxon>Lactobacillaceae</taxon>
        <taxon>Liquorilactobacillus</taxon>
    </lineage>
</organism>
<dbReference type="EC" id="7.-.-.-" evidence="8"/>
<dbReference type="PROSITE" id="PS50893">
    <property type="entry name" value="ABC_TRANSPORTER_2"/>
    <property type="match status" value="1"/>
</dbReference>
<dbReference type="EMBL" id="CP018176">
    <property type="protein sequence ID" value="AUJ30819.1"/>
    <property type="molecule type" value="Genomic_DNA"/>
</dbReference>
<gene>
    <name evidence="10" type="ORF">BSQ49_01690</name>
</gene>
<evidence type="ECO:0000256" key="6">
    <source>
        <dbReference type="ARBA" id="ARBA00022967"/>
    </source>
</evidence>
<dbReference type="RefSeq" id="WP_181387763.1">
    <property type="nucleotide sequence ID" value="NZ_CP018176.1"/>
</dbReference>
<keyword evidence="3 8" id="KW-1003">Cell membrane</keyword>
<dbReference type="InterPro" id="IPR050095">
    <property type="entry name" value="ECF_ABC_transporter_ATP-bd"/>
</dbReference>
<dbReference type="CDD" id="cd03225">
    <property type="entry name" value="ABC_cobalt_CbiO_domain1"/>
    <property type="match status" value="1"/>
</dbReference>
<dbReference type="NCBIfam" id="TIGR04521">
    <property type="entry name" value="ECF_ATPase_2"/>
    <property type="match status" value="1"/>
</dbReference>
<keyword evidence="2 8" id="KW-0813">Transport</keyword>
<dbReference type="Pfam" id="PF00005">
    <property type="entry name" value="ABC_tran"/>
    <property type="match status" value="1"/>
</dbReference>
<evidence type="ECO:0000313" key="11">
    <source>
        <dbReference type="Proteomes" id="UP000314960"/>
    </source>
</evidence>
<dbReference type="Proteomes" id="UP000314960">
    <property type="component" value="Chromosome"/>
</dbReference>
<dbReference type="FunFam" id="3.40.50.300:FF:000224">
    <property type="entry name" value="Energy-coupling factor transporter ATP-binding protein EcfA"/>
    <property type="match status" value="1"/>
</dbReference>
<name>A0A3Q8CAL7_9LACO</name>
<evidence type="ECO:0000256" key="1">
    <source>
        <dbReference type="ARBA" id="ARBA00004202"/>
    </source>
</evidence>
<dbReference type="InterPro" id="IPR017871">
    <property type="entry name" value="ABC_transporter-like_CS"/>
</dbReference>
<dbReference type="InterPro" id="IPR030946">
    <property type="entry name" value="EcfA2"/>
</dbReference>
<keyword evidence="6" id="KW-1278">Translocase</keyword>
<evidence type="ECO:0000256" key="3">
    <source>
        <dbReference type="ARBA" id="ARBA00022475"/>
    </source>
</evidence>
<dbReference type="InterPro" id="IPR015856">
    <property type="entry name" value="ABC_transpr_CbiO/EcfA_su"/>
</dbReference>
<keyword evidence="5 8" id="KW-0067">ATP-binding</keyword>
<evidence type="ECO:0000256" key="8">
    <source>
        <dbReference type="RuleBase" id="RU365104"/>
    </source>
</evidence>